<dbReference type="VEuPathDB" id="FungiDB:QG37_02320"/>
<dbReference type="Proteomes" id="UP000037122">
    <property type="component" value="Unassembled WGS sequence"/>
</dbReference>
<dbReference type="EMBL" id="LGST01000017">
    <property type="protein sequence ID" value="KNE00788.1"/>
    <property type="molecule type" value="Genomic_DNA"/>
</dbReference>
<sequence>MPEELVRCPKKAVELKLSFLHEELRVALLKLSMHEVLDCDFATNAHRFLSYSVDLGKMVQIQLYRRLARVKSGKSICFCSAAPHQFDAFTAIILPLLEECKHTFSM</sequence>
<comment type="caution">
    <text evidence="1">The sequence shown here is derived from an EMBL/GenBank/DDBJ whole genome shotgun (WGS) entry which is preliminary data.</text>
</comment>
<gene>
    <name evidence="1" type="ORF">QG37_02320</name>
</gene>
<organism evidence="1 2">
    <name type="scientific">Candidozyma auris</name>
    <name type="common">Yeast</name>
    <name type="synonym">Candida auris</name>
    <dbReference type="NCBI Taxonomy" id="498019"/>
    <lineage>
        <taxon>Eukaryota</taxon>
        <taxon>Fungi</taxon>
        <taxon>Dikarya</taxon>
        <taxon>Ascomycota</taxon>
        <taxon>Saccharomycotina</taxon>
        <taxon>Pichiomycetes</taxon>
        <taxon>Metschnikowiaceae</taxon>
        <taxon>Candidozyma</taxon>
    </lineage>
</organism>
<accession>A0A0L0P350</accession>
<evidence type="ECO:0000313" key="2">
    <source>
        <dbReference type="Proteomes" id="UP000037122"/>
    </source>
</evidence>
<name>A0A0L0P350_CANAR</name>
<evidence type="ECO:0000313" key="1">
    <source>
        <dbReference type="EMBL" id="KNE00788.1"/>
    </source>
</evidence>
<dbReference type="AlphaFoldDB" id="A0A0L0P350"/>
<proteinExistence type="predicted"/>
<reference evidence="2" key="1">
    <citation type="journal article" date="2015" name="BMC Genomics">
        <title>Draft genome of a commonly misdiagnosed multidrug resistant pathogen Candida auris.</title>
        <authorList>
            <person name="Chatterjee S."/>
            <person name="Alampalli S.V."/>
            <person name="Nageshan R.K."/>
            <person name="Chettiar S.T."/>
            <person name="Joshi S."/>
            <person name="Tatu U.S."/>
        </authorList>
    </citation>
    <scope>NUCLEOTIDE SEQUENCE [LARGE SCALE GENOMIC DNA]</scope>
    <source>
        <strain evidence="2">6684</strain>
    </source>
</reference>
<protein>
    <submittedName>
        <fullName evidence="1">Uncharacterized protein</fullName>
    </submittedName>
</protein>